<keyword evidence="1" id="KW-0175">Coiled coil</keyword>
<dbReference type="Proteomes" id="UP000567246">
    <property type="component" value="Unassembled WGS sequence"/>
</dbReference>
<organism evidence="2 3">
    <name type="scientific">Micrococcus endophyticus</name>
    <dbReference type="NCBI Taxonomy" id="455343"/>
    <lineage>
        <taxon>Bacteria</taxon>
        <taxon>Bacillati</taxon>
        <taxon>Actinomycetota</taxon>
        <taxon>Actinomycetes</taxon>
        <taxon>Micrococcales</taxon>
        <taxon>Micrococcaceae</taxon>
        <taxon>Micrococcus</taxon>
    </lineage>
</organism>
<evidence type="ECO:0000313" key="2">
    <source>
        <dbReference type="EMBL" id="MBB5848399.1"/>
    </source>
</evidence>
<protein>
    <submittedName>
        <fullName evidence="2">Uncharacterized protein</fullName>
    </submittedName>
</protein>
<dbReference type="AlphaFoldDB" id="A0A7W9N0M2"/>
<proteinExistence type="predicted"/>
<keyword evidence="3" id="KW-1185">Reference proteome</keyword>
<name>A0A7W9N0M2_9MICC</name>
<reference evidence="2 3" key="1">
    <citation type="submission" date="2020-08" db="EMBL/GenBank/DDBJ databases">
        <title>Sequencing the genomes of 1000 actinobacteria strains.</title>
        <authorList>
            <person name="Klenk H.-P."/>
        </authorList>
    </citation>
    <scope>NUCLEOTIDE SEQUENCE [LARGE SCALE GENOMIC DNA]</scope>
    <source>
        <strain evidence="2 3">DSM 17945</strain>
    </source>
</reference>
<evidence type="ECO:0000313" key="3">
    <source>
        <dbReference type="Proteomes" id="UP000567246"/>
    </source>
</evidence>
<evidence type="ECO:0000256" key="1">
    <source>
        <dbReference type="SAM" id="Coils"/>
    </source>
</evidence>
<comment type="caution">
    <text evidence="2">The sequence shown here is derived from an EMBL/GenBank/DDBJ whole genome shotgun (WGS) entry which is preliminary data.</text>
</comment>
<dbReference type="RefSeq" id="WP_184171504.1">
    <property type="nucleotide sequence ID" value="NZ_BAABAG010000023.1"/>
</dbReference>
<sequence length="265" mass="27145">MRLTRAARHPVRSLRGAARRGRRAVRAVEVAARRALTQDPAALQAAAERRAGTRLADAVGPVREGVDRLGSVPADLQAVAAELAGLRAEATVLREAADAERRRTAGPAVHAWHAVSSDRREGPVCLVLGAADAAAVRGARTEPGAVVVVDLDAPAPGRAPLPPAHSAGLVLLDLDRWAEAGPAALAAWAGWLRPETPVAGCTRVPAAAASRAAALSRAVHGALLPGAPDEHGLVRFRPGLAPGALADVPAPEPFRTAGRPAEVTA</sequence>
<dbReference type="EMBL" id="JACHMW010000001">
    <property type="protein sequence ID" value="MBB5848399.1"/>
    <property type="molecule type" value="Genomic_DNA"/>
</dbReference>
<feature type="coiled-coil region" evidence="1">
    <location>
        <begin position="76"/>
        <end position="103"/>
    </location>
</feature>
<accession>A0A7W9N0M2</accession>
<gene>
    <name evidence="2" type="ORF">HDA33_000963</name>
</gene>